<comment type="caution">
    <text evidence="9">Lacks conserved residue(s) required for the propagation of feature annotation.</text>
</comment>
<evidence type="ECO:0000313" key="11">
    <source>
        <dbReference type="EMBL" id="EPB74117.1"/>
    </source>
</evidence>
<dbReference type="InterPro" id="IPR007305">
    <property type="entry name" value="Vesicle_transpt_Got1/SFT2"/>
</dbReference>
<reference evidence="11 12" key="1">
    <citation type="submission" date="2013-05" db="EMBL/GenBank/DDBJ databases">
        <title>Draft genome of the parasitic nematode Anyclostoma ceylanicum.</title>
        <authorList>
            <person name="Mitreva M."/>
        </authorList>
    </citation>
    <scope>NUCLEOTIDE SEQUENCE [LARGE SCALE GENOMIC DNA]</scope>
</reference>
<accession>A0A0D6M2J3</accession>
<dbReference type="PANTHER" id="PTHR23137:SF6">
    <property type="entry name" value="VESICLE TRANSPORT PROTEIN"/>
    <property type="match status" value="1"/>
</dbReference>
<dbReference type="GO" id="GO:0016020">
    <property type="term" value="C:membrane"/>
    <property type="evidence" value="ECO:0007669"/>
    <property type="project" value="UniProtKB-SubCell"/>
</dbReference>
<dbReference type="Pfam" id="PF04178">
    <property type="entry name" value="Got1"/>
    <property type="match status" value="1"/>
</dbReference>
<evidence type="ECO:0000256" key="9">
    <source>
        <dbReference type="RuleBase" id="RU363111"/>
    </source>
</evidence>
<dbReference type="GO" id="GO:0012505">
    <property type="term" value="C:endomembrane system"/>
    <property type="evidence" value="ECO:0007669"/>
    <property type="project" value="UniProtKB-ARBA"/>
</dbReference>
<comment type="function">
    <text evidence="1 9">May be involved in fusion of retrograde transport vesicles derived from an endocytic compartment with the Golgi complex.</text>
</comment>
<evidence type="ECO:0000256" key="3">
    <source>
        <dbReference type="ARBA" id="ARBA00022448"/>
    </source>
</evidence>
<dbReference type="InterPro" id="IPR011691">
    <property type="entry name" value="Vesicle_transpt_SFT2"/>
</dbReference>
<evidence type="ECO:0000256" key="2">
    <source>
        <dbReference type="ARBA" id="ARBA00004141"/>
    </source>
</evidence>
<dbReference type="AlphaFoldDB" id="A0A0D6M2J3"/>
<dbReference type="EMBL" id="KE124956">
    <property type="protein sequence ID" value="EPB74117.1"/>
    <property type="molecule type" value="Genomic_DNA"/>
</dbReference>
<evidence type="ECO:0000256" key="1">
    <source>
        <dbReference type="ARBA" id="ARBA00003566"/>
    </source>
</evidence>
<evidence type="ECO:0000256" key="4">
    <source>
        <dbReference type="ARBA" id="ARBA00022692"/>
    </source>
</evidence>
<keyword evidence="5 9" id="KW-0653">Protein transport</keyword>
<comment type="subcellular location">
    <subcellularLocation>
        <location evidence="2 9">Membrane</location>
        <topology evidence="2 9">Multi-pass membrane protein</topology>
    </subcellularLocation>
</comment>
<dbReference type="GO" id="GO:0015031">
    <property type="term" value="P:protein transport"/>
    <property type="evidence" value="ECO:0007669"/>
    <property type="project" value="UniProtKB-KW"/>
</dbReference>
<gene>
    <name evidence="11" type="ORF">ANCCEY_06788</name>
</gene>
<evidence type="ECO:0000256" key="7">
    <source>
        <dbReference type="ARBA" id="ARBA00023136"/>
    </source>
</evidence>
<keyword evidence="6 9" id="KW-1133">Transmembrane helix</keyword>
<feature type="region of interest" description="Disordered" evidence="10">
    <location>
        <begin position="1"/>
        <end position="22"/>
    </location>
</feature>
<evidence type="ECO:0000256" key="10">
    <source>
        <dbReference type="SAM" id="MobiDB-lite"/>
    </source>
</evidence>
<name>A0A0D6M2J3_9BILA</name>
<feature type="transmembrane region" description="Helical" evidence="9">
    <location>
        <begin position="76"/>
        <end position="96"/>
    </location>
</feature>
<evidence type="ECO:0000256" key="5">
    <source>
        <dbReference type="ARBA" id="ARBA00022927"/>
    </source>
</evidence>
<keyword evidence="12" id="KW-1185">Reference proteome</keyword>
<dbReference type="Proteomes" id="UP000054495">
    <property type="component" value="Unassembled WGS sequence"/>
</dbReference>
<keyword evidence="7 9" id="KW-0472">Membrane</keyword>
<keyword evidence="3 9" id="KW-0813">Transport</keyword>
<dbReference type="GO" id="GO:0005737">
    <property type="term" value="C:cytoplasm"/>
    <property type="evidence" value="ECO:0007669"/>
    <property type="project" value="UniProtKB-ARBA"/>
</dbReference>
<evidence type="ECO:0000313" key="12">
    <source>
        <dbReference type="Proteomes" id="UP000054495"/>
    </source>
</evidence>
<organism evidence="11 12">
    <name type="scientific">Ancylostoma ceylanicum</name>
    <dbReference type="NCBI Taxonomy" id="53326"/>
    <lineage>
        <taxon>Eukaryota</taxon>
        <taxon>Metazoa</taxon>
        <taxon>Ecdysozoa</taxon>
        <taxon>Nematoda</taxon>
        <taxon>Chromadorea</taxon>
        <taxon>Rhabditida</taxon>
        <taxon>Rhabditina</taxon>
        <taxon>Rhabditomorpha</taxon>
        <taxon>Strongyloidea</taxon>
        <taxon>Ancylostomatidae</taxon>
        <taxon>Ancylostomatinae</taxon>
        <taxon>Ancylostoma</taxon>
    </lineage>
</organism>
<feature type="transmembrane region" description="Helical" evidence="9">
    <location>
        <begin position="39"/>
        <end position="64"/>
    </location>
</feature>
<protein>
    <recommendedName>
        <fullName evidence="9">Vesicle transport protein</fullName>
    </recommendedName>
</protein>
<evidence type="ECO:0000256" key="6">
    <source>
        <dbReference type="ARBA" id="ARBA00022989"/>
    </source>
</evidence>
<comment type="similarity">
    <text evidence="8 9">Belongs to the SFT2 family.</text>
</comment>
<keyword evidence="4 9" id="KW-0812">Transmembrane</keyword>
<dbReference type="GO" id="GO:0016192">
    <property type="term" value="P:vesicle-mediated transport"/>
    <property type="evidence" value="ECO:0007669"/>
    <property type="project" value="InterPro"/>
</dbReference>
<dbReference type="PANTHER" id="PTHR23137">
    <property type="entry name" value="VESICLE TRANSPORT PROTEIN-RELATED"/>
    <property type="match status" value="1"/>
</dbReference>
<proteinExistence type="inferred from homology"/>
<feature type="transmembrane region" description="Helical" evidence="9">
    <location>
        <begin position="102"/>
        <end position="123"/>
    </location>
</feature>
<sequence>MFGSTRNPYVDEQSPEAGNEHYSSTQNITAGYLLLLTKLNGFCIMSSIGAILSLASTCFLMGPVGQCKKMFDKSRWLASLFYVGFIALALVAGLVLENAPLALVSIGGQYVAMAWYSLSYIPYASREW</sequence>
<evidence type="ECO:0000256" key="8">
    <source>
        <dbReference type="ARBA" id="ARBA00025800"/>
    </source>
</evidence>